<gene>
    <name evidence="1" type="ORF">TCM_013430</name>
</gene>
<proteinExistence type="predicted"/>
<accession>A0A061FWZ2</accession>
<evidence type="ECO:0000313" key="1">
    <source>
        <dbReference type="EMBL" id="EOY21578.1"/>
    </source>
</evidence>
<organism evidence="1 2">
    <name type="scientific">Theobroma cacao</name>
    <name type="common">Cacao</name>
    <name type="synonym">Cocoa</name>
    <dbReference type="NCBI Taxonomy" id="3641"/>
    <lineage>
        <taxon>Eukaryota</taxon>
        <taxon>Viridiplantae</taxon>
        <taxon>Streptophyta</taxon>
        <taxon>Embryophyta</taxon>
        <taxon>Tracheophyta</taxon>
        <taxon>Spermatophyta</taxon>
        <taxon>Magnoliopsida</taxon>
        <taxon>eudicotyledons</taxon>
        <taxon>Gunneridae</taxon>
        <taxon>Pentapetalae</taxon>
        <taxon>rosids</taxon>
        <taxon>malvids</taxon>
        <taxon>Malvales</taxon>
        <taxon>Malvaceae</taxon>
        <taxon>Byttnerioideae</taxon>
        <taxon>Theobroma</taxon>
    </lineage>
</organism>
<dbReference type="PANTHER" id="PTHR11439:SF467">
    <property type="entry name" value="INTEGRASE CATALYTIC DOMAIN-CONTAINING PROTEIN"/>
    <property type="match status" value="1"/>
</dbReference>
<dbReference type="PANTHER" id="PTHR11439">
    <property type="entry name" value="GAG-POL-RELATED RETROTRANSPOSON"/>
    <property type="match status" value="1"/>
</dbReference>
<reference evidence="1 2" key="1">
    <citation type="journal article" date="2013" name="Genome Biol.">
        <title>The genome sequence of the most widely cultivated cacao type and its use to identify candidate genes regulating pod color.</title>
        <authorList>
            <person name="Motamayor J.C."/>
            <person name="Mockaitis K."/>
            <person name="Schmutz J."/>
            <person name="Haiminen N."/>
            <person name="Iii D.L."/>
            <person name="Cornejo O."/>
            <person name="Findley S.D."/>
            <person name="Zheng P."/>
            <person name="Utro F."/>
            <person name="Royaert S."/>
            <person name="Saski C."/>
            <person name="Jenkins J."/>
            <person name="Podicheti R."/>
            <person name="Zhao M."/>
            <person name="Scheffler B.E."/>
            <person name="Stack J.C."/>
            <person name="Feltus F.A."/>
            <person name="Mustiga G.M."/>
            <person name="Amores F."/>
            <person name="Phillips W."/>
            <person name="Marelli J.P."/>
            <person name="May G.D."/>
            <person name="Shapiro H."/>
            <person name="Ma J."/>
            <person name="Bustamante C.D."/>
            <person name="Schnell R.J."/>
            <person name="Main D."/>
            <person name="Gilbert D."/>
            <person name="Parida L."/>
            <person name="Kuhn D.N."/>
        </authorList>
    </citation>
    <scope>NUCLEOTIDE SEQUENCE [LARGE SCALE GENOMIC DNA]</scope>
    <source>
        <strain evidence="2">cv. Matina 1-6</strain>
    </source>
</reference>
<dbReference type="InParanoid" id="A0A061FWZ2"/>
<sequence>MAKSVLEENSVVVADVIPVMTKVTKHKLNGSNYLDWSKIVWIYLRSIDKDDHITNDPPTDNKRQTWMREDEGLFLQIRNSINSGIISLINHCHSFVSSVDFISIPKTIDEALSHLGWRAAMVKEMVALDGNGKLGAKSCNAPMTPNLQLTKEYGNLFEDPEKYRRLVGKLNYLTVTHLDIAYFVSIMQIGQVPRLVGDPLQDSVFIEENLVSWKSKKRIVVSRSSAKSEYRAMAQTKFLVKVNVRGLGKEAHLTESYPDKEHATKLLANKDVSSLFDVVTTVVSATKESVLTSSDVADQSTIVSQGTSGFISEYRGGSCGEEAILEVMVEKD</sequence>
<dbReference type="EMBL" id="CM001881">
    <property type="protein sequence ID" value="EOY21578.1"/>
    <property type="molecule type" value="Genomic_DNA"/>
</dbReference>
<evidence type="ECO:0000313" key="2">
    <source>
        <dbReference type="Proteomes" id="UP000026915"/>
    </source>
</evidence>
<keyword evidence="2" id="KW-1185">Reference proteome</keyword>
<dbReference type="Gramene" id="EOY21578">
    <property type="protein sequence ID" value="EOY21578"/>
    <property type="gene ID" value="TCM_013430"/>
</dbReference>
<dbReference type="HOGENOM" id="CLU_837850_0_0_1"/>
<name>A0A061FWZ2_THECC</name>
<dbReference type="AlphaFoldDB" id="A0A061FWZ2"/>
<dbReference type="eggNOG" id="KOG0017">
    <property type="taxonomic scope" value="Eukaryota"/>
</dbReference>
<dbReference type="Proteomes" id="UP000026915">
    <property type="component" value="Chromosome 3"/>
</dbReference>
<protein>
    <submittedName>
        <fullName evidence="1">Uncharacterized protein</fullName>
    </submittedName>
</protein>